<evidence type="ECO:0000256" key="3">
    <source>
        <dbReference type="ARBA" id="ARBA00023239"/>
    </source>
</evidence>
<dbReference type="GO" id="GO:0003941">
    <property type="term" value="F:L-serine ammonia-lyase activity"/>
    <property type="evidence" value="ECO:0007669"/>
    <property type="project" value="TreeGrafter"/>
</dbReference>
<sequence length="403" mass="41959">MPHIHTPGPVPTVNPVLRALQCVTCGEVYPVADLPEGCPACAGQGRPSSLEAVYEGVNEGVDEAGDNAPALDFAPKSQGYRWGHWMPYLDGVTLGEGATPCLSVPALATLTGVAAVWIKNEGANPTGSHKDRMSAQAVSRALASGARDVVLASSGNAAVSVAAYCAAAGLACEVATYRDLPAVFDVALRHYGARRVICETGHARWDHVRRRVREEGAFALTNYSLPAVGSPVFGVEGYRAAALEWVHQGCLPDHVMVPTARGDLLWGLYSALRDLVRMGHLARVPKLWAVEPFPRLASVLGGASQQADFAGATQQFSTAGSTVTAQQVHAATRSGGGAIVVGDDAARAGTGHLAAAGFWVELCAGAGLAAAQMLRADGRIDPSETVLLMLTARGDRDPAQITN</sequence>
<dbReference type="Pfam" id="PF00291">
    <property type="entry name" value="PALP"/>
    <property type="match status" value="1"/>
</dbReference>
<proteinExistence type="predicted"/>
<dbReference type="InterPro" id="IPR036052">
    <property type="entry name" value="TrpB-like_PALP_sf"/>
</dbReference>
<keyword evidence="3" id="KW-0456">Lyase</keyword>
<dbReference type="Gene3D" id="3.40.50.1100">
    <property type="match status" value="2"/>
</dbReference>
<dbReference type="PANTHER" id="PTHR48078">
    <property type="entry name" value="THREONINE DEHYDRATASE, MITOCHONDRIAL-RELATED"/>
    <property type="match status" value="1"/>
</dbReference>
<evidence type="ECO:0000313" key="5">
    <source>
        <dbReference type="EMBL" id="PLP99305.1"/>
    </source>
</evidence>
<dbReference type="PANTHER" id="PTHR48078:SF6">
    <property type="entry name" value="L-THREONINE DEHYDRATASE CATABOLIC TDCB"/>
    <property type="match status" value="1"/>
</dbReference>
<dbReference type="InterPro" id="IPR001926">
    <property type="entry name" value="TrpB-like_PALP"/>
</dbReference>
<comment type="caution">
    <text evidence="5">The sequence shown here is derived from an EMBL/GenBank/DDBJ whole genome shotgun (WGS) entry which is preliminary data.</text>
</comment>
<dbReference type="Proteomes" id="UP000234341">
    <property type="component" value="Unassembled WGS sequence"/>
</dbReference>
<evidence type="ECO:0000259" key="4">
    <source>
        <dbReference type="Pfam" id="PF00291"/>
    </source>
</evidence>
<dbReference type="SUPFAM" id="SSF53686">
    <property type="entry name" value="Tryptophan synthase beta subunit-like PLP-dependent enzymes"/>
    <property type="match status" value="1"/>
</dbReference>
<comment type="cofactor">
    <cofactor evidence="1">
        <name>pyridoxal 5'-phosphate</name>
        <dbReference type="ChEBI" id="CHEBI:597326"/>
    </cofactor>
</comment>
<gene>
    <name evidence="5" type="ORF">CYJ10_17650</name>
</gene>
<dbReference type="AlphaFoldDB" id="A0A2N5CAQ6"/>
<evidence type="ECO:0000256" key="1">
    <source>
        <dbReference type="ARBA" id="ARBA00001933"/>
    </source>
</evidence>
<dbReference type="EMBL" id="PJRP01000008">
    <property type="protein sequence ID" value="PLP99305.1"/>
    <property type="molecule type" value="Genomic_DNA"/>
</dbReference>
<organism evidence="5 6">
    <name type="scientific">Cupriavidus pauculus</name>
    <dbReference type="NCBI Taxonomy" id="82633"/>
    <lineage>
        <taxon>Bacteria</taxon>
        <taxon>Pseudomonadati</taxon>
        <taxon>Pseudomonadota</taxon>
        <taxon>Betaproteobacteria</taxon>
        <taxon>Burkholderiales</taxon>
        <taxon>Burkholderiaceae</taxon>
        <taxon>Cupriavidus</taxon>
    </lineage>
</organism>
<accession>A0A2N5CAQ6</accession>
<dbReference type="GO" id="GO:0006565">
    <property type="term" value="P:L-serine catabolic process"/>
    <property type="evidence" value="ECO:0007669"/>
    <property type="project" value="TreeGrafter"/>
</dbReference>
<evidence type="ECO:0000313" key="6">
    <source>
        <dbReference type="Proteomes" id="UP000234341"/>
    </source>
</evidence>
<feature type="domain" description="Tryptophan synthase beta chain-like PALP" evidence="4">
    <location>
        <begin position="92"/>
        <end position="391"/>
    </location>
</feature>
<dbReference type="GO" id="GO:0004794">
    <property type="term" value="F:threonine deaminase activity"/>
    <property type="evidence" value="ECO:0007669"/>
    <property type="project" value="TreeGrafter"/>
</dbReference>
<evidence type="ECO:0000256" key="2">
    <source>
        <dbReference type="ARBA" id="ARBA00022898"/>
    </source>
</evidence>
<dbReference type="GO" id="GO:0009097">
    <property type="term" value="P:isoleucine biosynthetic process"/>
    <property type="evidence" value="ECO:0007669"/>
    <property type="project" value="TreeGrafter"/>
</dbReference>
<name>A0A2N5CAQ6_9BURK</name>
<dbReference type="InterPro" id="IPR050147">
    <property type="entry name" value="Ser/Thr_Dehydratase"/>
</dbReference>
<reference evidence="5 6" key="1">
    <citation type="submission" date="2017-12" db="EMBL/GenBank/DDBJ databases">
        <title>Genome sequence of the active heterotrophic nitrifier-denitrifier, Cupriavidus pauculus UM1.</title>
        <authorList>
            <person name="Putonti C."/>
            <person name="Castignetti D."/>
        </authorList>
    </citation>
    <scope>NUCLEOTIDE SEQUENCE [LARGE SCALE GENOMIC DNA]</scope>
    <source>
        <strain evidence="5 6">UM1</strain>
    </source>
</reference>
<dbReference type="OrthoDB" id="9778118at2"/>
<dbReference type="GO" id="GO:0006567">
    <property type="term" value="P:L-threonine catabolic process"/>
    <property type="evidence" value="ECO:0007669"/>
    <property type="project" value="TreeGrafter"/>
</dbReference>
<protein>
    <submittedName>
        <fullName evidence="5">Threonine synthase</fullName>
    </submittedName>
</protein>
<keyword evidence="2" id="KW-0663">Pyridoxal phosphate</keyword>